<evidence type="ECO:0000313" key="1">
    <source>
        <dbReference type="EMBL" id="KAK0446380.1"/>
    </source>
</evidence>
<sequence>MDREHTSIVYDSVLTAQQRHQAQKLANLPATKITRSFSASSTIAPGLDGPQMNLRNETRATASIRRLASVLSWGWRTASSRRAGYHADCVEDIAAHPAGCLNPVGSTVFAPGQTRLTKATAALNAWDPLFDVGSLFQCRTFEMGHIGFARVRIVTGESKKAVERERQAGSSRTCANIPAGDWRTRWKFKSESVVLGQLQDFGRGAGWTCFGVKNGDCWHGPGRKSKRRRTFGVLIVPQSYGLLDGSTHVEFAEQSVFRFPRPGILVTIQLANLLSSRTPYIPRRRTAVRREKIAPRRPIAIRRASLKLPKSNQCQDCVETTYLPPLRRGLLRDDVCSSGKRAADLETTRGLRRDDLYSSAEQGVVLRRRISIRRVSTDTGSKILKSNQDQDYSETMHLRPASKDLSLNMCREGLLGLEYMYRLPASEFDHEIFETKTLQRRIEKIKVNMSETRPQSQVVLRKASFQNTKNFESERLRSHTLVDAHALVHAGSAGMLARIQAQRARLGDGFWLKSHSDKPGEVPWNDGGVPVF</sequence>
<protein>
    <submittedName>
        <fullName evidence="1">Uncharacterized protein</fullName>
    </submittedName>
</protein>
<comment type="caution">
    <text evidence="1">The sequence shown here is derived from an EMBL/GenBank/DDBJ whole genome shotgun (WGS) entry which is preliminary data.</text>
</comment>
<gene>
    <name evidence="1" type="ORF">EV420DRAFT_1484041</name>
</gene>
<proteinExistence type="predicted"/>
<evidence type="ECO:0000313" key="2">
    <source>
        <dbReference type="Proteomes" id="UP001175211"/>
    </source>
</evidence>
<dbReference type="RefSeq" id="XP_060325729.1">
    <property type="nucleotide sequence ID" value="XM_060470038.1"/>
</dbReference>
<keyword evidence="2" id="KW-1185">Reference proteome</keyword>
<reference evidence="1" key="1">
    <citation type="submission" date="2023-06" db="EMBL/GenBank/DDBJ databases">
        <authorList>
            <consortium name="Lawrence Berkeley National Laboratory"/>
            <person name="Ahrendt S."/>
            <person name="Sahu N."/>
            <person name="Indic B."/>
            <person name="Wong-Bajracharya J."/>
            <person name="Merenyi Z."/>
            <person name="Ke H.-M."/>
            <person name="Monk M."/>
            <person name="Kocsube S."/>
            <person name="Drula E."/>
            <person name="Lipzen A."/>
            <person name="Balint B."/>
            <person name="Henrissat B."/>
            <person name="Andreopoulos B."/>
            <person name="Martin F.M."/>
            <person name="Harder C.B."/>
            <person name="Rigling D."/>
            <person name="Ford K.L."/>
            <person name="Foster G.D."/>
            <person name="Pangilinan J."/>
            <person name="Papanicolaou A."/>
            <person name="Barry K."/>
            <person name="LaButti K."/>
            <person name="Viragh M."/>
            <person name="Koriabine M."/>
            <person name="Yan M."/>
            <person name="Riley R."/>
            <person name="Champramary S."/>
            <person name="Plett K.L."/>
            <person name="Tsai I.J."/>
            <person name="Slot J."/>
            <person name="Sipos G."/>
            <person name="Plett J."/>
            <person name="Nagy L.G."/>
            <person name="Grigoriev I.V."/>
        </authorList>
    </citation>
    <scope>NUCLEOTIDE SEQUENCE</scope>
    <source>
        <strain evidence="1">CCBAS 213</strain>
    </source>
</reference>
<dbReference type="EMBL" id="JAUEPS010000047">
    <property type="protein sequence ID" value="KAK0446380.1"/>
    <property type="molecule type" value="Genomic_DNA"/>
</dbReference>
<dbReference type="GeneID" id="85353586"/>
<dbReference type="AlphaFoldDB" id="A0AA39JP75"/>
<organism evidence="1 2">
    <name type="scientific">Armillaria tabescens</name>
    <name type="common">Ringless honey mushroom</name>
    <name type="synonym">Agaricus tabescens</name>
    <dbReference type="NCBI Taxonomy" id="1929756"/>
    <lineage>
        <taxon>Eukaryota</taxon>
        <taxon>Fungi</taxon>
        <taxon>Dikarya</taxon>
        <taxon>Basidiomycota</taxon>
        <taxon>Agaricomycotina</taxon>
        <taxon>Agaricomycetes</taxon>
        <taxon>Agaricomycetidae</taxon>
        <taxon>Agaricales</taxon>
        <taxon>Marasmiineae</taxon>
        <taxon>Physalacriaceae</taxon>
        <taxon>Desarmillaria</taxon>
    </lineage>
</organism>
<name>A0AA39JP75_ARMTA</name>
<accession>A0AA39JP75</accession>
<dbReference type="Proteomes" id="UP001175211">
    <property type="component" value="Unassembled WGS sequence"/>
</dbReference>